<dbReference type="AlphaFoldDB" id="A0A4S4KM44"/>
<proteinExistence type="predicted"/>
<name>A0A4S4KM44_9APHY</name>
<gene>
    <name evidence="2" type="ORF">EW026_g3140</name>
</gene>
<feature type="compositionally biased region" description="Basic and acidic residues" evidence="1">
    <location>
        <begin position="286"/>
        <end position="299"/>
    </location>
</feature>
<feature type="region of interest" description="Disordered" evidence="1">
    <location>
        <begin position="263"/>
        <end position="299"/>
    </location>
</feature>
<accession>A0A4S4KM44</accession>
<sequence>MSNEGATYLGVSNDGIEEKYTWIWSKTLAARVAVSSAVMAEYEEGVRAHNTDPETHDRPSEPSPAVFSAVVRIDEDCPYLRSDSGWRPGGYSTFAKSKQSFIGRRTQYDLFRDDYSYTMDNLIALYQKDCKRELKKSKGVFVPQGEDAEGLKFRNTLFTRVGERKESDKLTKNNPEAPLTIDYWPTHSDDCTRELEILKANYVVNHLRAYNISGNLIFPTEYRKELEGATCAIYFTLKHWSYNDDSIAADVTSISVLQAAYRRGPTPSPKRAISLKDPFSPKKRTKRDDINHEESKPDE</sequence>
<dbReference type="Proteomes" id="UP000309038">
    <property type="component" value="Unassembled WGS sequence"/>
</dbReference>
<reference evidence="2 3" key="1">
    <citation type="submission" date="2019-02" db="EMBL/GenBank/DDBJ databases">
        <title>Genome sequencing of the rare red list fungi Phlebia centrifuga.</title>
        <authorList>
            <person name="Buettner E."/>
            <person name="Kellner H."/>
        </authorList>
    </citation>
    <scope>NUCLEOTIDE SEQUENCE [LARGE SCALE GENOMIC DNA]</scope>
    <source>
        <strain evidence="2 3">DSM 108282</strain>
    </source>
</reference>
<dbReference type="EMBL" id="SGPJ01000090">
    <property type="protein sequence ID" value="THG99156.1"/>
    <property type="molecule type" value="Genomic_DNA"/>
</dbReference>
<comment type="caution">
    <text evidence="2">The sequence shown here is derived from an EMBL/GenBank/DDBJ whole genome shotgun (WGS) entry which is preliminary data.</text>
</comment>
<organism evidence="2 3">
    <name type="scientific">Hermanssonia centrifuga</name>
    <dbReference type="NCBI Taxonomy" id="98765"/>
    <lineage>
        <taxon>Eukaryota</taxon>
        <taxon>Fungi</taxon>
        <taxon>Dikarya</taxon>
        <taxon>Basidiomycota</taxon>
        <taxon>Agaricomycotina</taxon>
        <taxon>Agaricomycetes</taxon>
        <taxon>Polyporales</taxon>
        <taxon>Meruliaceae</taxon>
        <taxon>Hermanssonia</taxon>
    </lineage>
</organism>
<evidence type="ECO:0000313" key="2">
    <source>
        <dbReference type="EMBL" id="THG99156.1"/>
    </source>
</evidence>
<keyword evidence="3" id="KW-1185">Reference proteome</keyword>
<evidence type="ECO:0000313" key="3">
    <source>
        <dbReference type="Proteomes" id="UP000309038"/>
    </source>
</evidence>
<protein>
    <submittedName>
        <fullName evidence="2">Uncharacterized protein</fullName>
    </submittedName>
</protein>
<evidence type="ECO:0000256" key="1">
    <source>
        <dbReference type="SAM" id="MobiDB-lite"/>
    </source>
</evidence>